<name>A0A7J7XH43_MYOMY</name>
<evidence type="ECO:0000313" key="2">
    <source>
        <dbReference type="Proteomes" id="UP000527355"/>
    </source>
</evidence>
<dbReference type="Proteomes" id="UP000527355">
    <property type="component" value="Unassembled WGS sequence"/>
</dbReference>
<accession>A0A7J7XH43</accession>
<gene>
    <name evidence="1" type="ORF">mMyoMyo1_011579</name>
</gene>
<reference evidence="1 2" key="1">
    <citation type="journal article" date="2020" name="Nature">
        <title>Six reference-quality genomes reveal evolution of bat adaptations.</title>
        <authorList>
            <person name="Jebb D."/>
            <person name="Huang Z."/>
            <person name="Pippel M."/>
            <person name="Hughes G.M."/>
            <person name="Lavrichenko K."/>
            <person name="Devanna P."/>
            <person name="Winkler S."/>
            <person name="Jermiin L.S."/>
            <person name="Skirmuntt E.C."/>
            <person name="Katzourakis A."/>
            <person name="Burkitt-Gray L."/>
            <person name="Ray D.A."/>
            <person name="Sullivan K.A.M."/>
            <person name="Roscito J.G."/>
            <person name="Kirilenko B.M."/>
            <person name="Davalos L.M."/>
            <person name="Corthals A.P."/>
            <person name="Power M.L."/>
            <person name="Jones G."/>
            <person name="Ransome R.D."/>
            <person name="Dechmann D.K.N."/>
            <person name="Locatelli A.G."/>
            <person name="Puechmaille S.J."/>
            <person name="Fedrigo O."/>
            <person name="Jarvis E.D."/>
            <person name="Hiller M."/>
            <person name="Vernes S.C."/>
            <person name="Myers E.W."/>
            <person name="Teeling E.C."/>
        </authorList>
    </citation>
    <scope>NUCLEOTIDE SEQUENCE [LARGE SCALE GENOMIC DNA]</scope>
    <source>
        <strain evidence="1">MMyoMyo1</strain>
        <tissue evidence="1">Flight muscle</tissue>
    </source>
</reference>
<dbReference type="EMBL" id="JABWUV010000006">
    <property type="protein sequence ID" value="KAF6348989.1"/>
    <property type="molecule type" value="Genomic_DNA"/>
</dbReference>
<proteinExistence type="predicted"/>
<sequence>MWAGQGTCTGQDRDAGVELPGVTHYAVLIVGTRDVPLLAPASPLLTTTSMSSKLLRPLTASFKPLHLHPPVTGGLRHDGRQTIKEAALPREGSKAACLVHPQGPLFLLNPFAPWLLGHSLPAPLPHPGCSAGPRELAPLWWDLGFL</sequence>
<keyword evidence="2" id="KW-1185">Reference proteome</keyword>
<comment type="caution">
    <text evidence="1">The sequence shown here is derived from an EMBL/GenBank/DDBJ whole genome shotgun (WGS) entry which is preliminary data.</text>
</comment>
<evidence type="ECO:0000313" key="1">
    <source>
        <dbReference type="EMBL" id="KAF6348989.1"/>
    </source>
</evidence>
<organism evidence="1 2">
    <name type="scientific">Myotis myotis</name>
    <name type="common">Greater mouse-eared bat</name>
    <name type="synonym">Vespertilio myotis</name>
    <dbReference type="NCBI Taxonomy" id="51298"/>
    <lineage>
        <taxon>Eukaryota</taxon>
        <taxon>Metazoa</taxon>
        <taxon>Chordata</taxon>
        <taxon>Craniata</taxon>
        <taxon>Vertebrata</taxon>
        <taxon>Euteleostomi</taxon>
        <taxon>Mammalia</taxon>
        <taxon>Eutheria</taxon>
        <taxon>Laurasiatheria</taxon>
        <taxon>Chiroptera</taxon>
        <taxon>Yangochiroptera</taxon>
        <taxon>Vespertilionidae</taxon>
        <taxon>Myotis</taxon>
    </lineage>
</organism>
<dbReference type="AlphaFoldDB" id="A0A7J7XH43"/>
<protein>
    <submittedName>
        <fullName evidence="1">Uncharacterized protein</fullName>
    </submittedName>
</protein>